<dbReference type="HOGENOM" id="CLU_030181_0_1_11"/>
<gene>
    <name evidence="2" type="ORF">O3I_024160</name>
</gene>
<name>K0EZ79_NOCB7</name>
<reference evidence="2 3" key="1">
    <citation type="journal article" date="2012" name="J. Bacteriol.">
        <title>Complete genome sequence of Nocardia brasiliensis HUJEG-1.</title>
        <authorList>
            <person name="Vera-Cabrera L."/>
            <person name="Ortiz-Lopez R."/>
            <person name="Elizondo-Gonzalez R."/>
            <person name="Perez-Maya A.A."/>
            <person name="Ocampo-Candiani J."/>
        </authorList>
    </citation>
    <scope>NUCLEOTIDE SEQUENCE [LARGE SCALE GENOMIC DNA]</scope>
    <source>
        <strain evidence="3">ATCC 700358</strain>
    </source>
</reference>
<dbReference type="InterPro" id="IPR025447">
    <property type="entry name" value="DUF4192"/>
</dbReference>
<dbReference type="KEGG" id="nbr:O3I_024160"/>
<dbReference type="AlphaFoldDB" id="K0EZ79"/>
<organism evidence="2 3">
    <name type="scientific">Nocardia brasiliensis (strain ATCC 700358 / HUJEG-1)</name>
    <dbReference type="NCBI Taxonomy" id="1133849"/>
    <lineage>
        <taxon>Bacteria</taxon>
        <taxon>Bacillati</taxon>
        <taxon>Actinomycetota</taxon>
        <taxon>Actinomycetes</taxon>
        <taxon>Mycobacteriales</taxon>
        <taxon>Nocardiaceae</taxon>
        <taxon>Nocardia</taxon>
    </lineage>
</organism>
<protein>
    <recommendedName>
        <fullName evidence="4">DUF4192 domain-containing protein</fullName>
    </recommendedName>
</protein>
<sequence length="374" mass="39348">MVGDPGELIAGIPAMIGFPPQRSLVVLILRPVHEGTSVLVDAVMRIDLDQDEGRTPLRATTVARCVSQVAVHADRVTVLAVVVDDRVTEPRMPAGDIGESCRAGRFERLVADLAERLTTADIELAAAWAVQAIEPEQPWSTLVGPARAGVLPDPADSAIADGAKVVGSRAELEAAVRADVELQQEVSVLLDAALAAGRDRQARAAQRDDPSSYCRRSLEYVLLQVASIEAGGQLMAPELAELAVALRDRAVRDVMFALAVGEHAAAAETLWSIMARAQSGRDRAEAAALLAYSAYVRGDGPVAGIALEAALGTDPEHPLATLLETALSIGMRPEKMTRLAHSGFEAATDLGVDLGEPSPSIPHGSADLESHDGR</sequence>
<evidence type="ECO:0000313" key="3">
    <source>
        <dbReference type="Proteomes" id="UP000006304"/>
    </source>
</evidence>
<dbReference type="EMBL" id="CP003876">
    <property type="protein sequence ID" value="AFU02787.1"/>
    <property type="molecule type" value="Genomic_DNA"/>
</dbReference>
<keyword evidence="3" id="KW-1185">Reference proteome</keyword>
<proteinExistence type="predicted"/>
<dbReference type="Pfam" id="PF13830">
    <property type="entry name" value="DUF4192"/>
    <property type="match status" value="1"/>
</dbReference>
<feature type="region of interest" description="Disordered" evidence="1">
    <location>
        <begin position="352"/>
        <end position="374"/>
    </location>
</feature>
<dbReference type="Proteomes" id="UP000006304">
    <property type="component" value="Chromosome"/>
</dbReference>
<accession>K0EZ79</accession>
<evidence type="ECO:0000256" key="1">
    <source>
        <dbReference type="SAM" id="MobiDB-lite"/>
    </source>
</evidence>
<dbReference type="STRING" id="1133849.O3I_024160"/>
<dbReference type="eggNOG" id="ENOG5031GJC">
    <property type="taxonomic scope" value="Bacteria"/>
</dbReference>
<evidence type="ECO:0000313" key="2">
    <source>
        <dbReference type="EMBL" id="AFU02787.1"/>
    </source>
</evidence>
<evidence type="ECO:0008006" key="4">
    <source>
        <dbReference type="Google" id="ProtNLM"/>
    </source>
</evidence>